<feature type="transmembrane region" description="Helical" evidence="11">
    <location>
        <begin position="143"/>
        <end position="167"/>
    </location>
</feature>
<comment type="subcellular location">
    <subcellularLocation>
        <location evidence="2">Cell membrane</location>
        <topology evidence="2">Multi-pass membrane protein</topology>
    </subcellularLocation>
</comment>
<dbReference type="Gene3D" id="1.10.287.130">
    <property type="match status" value="1"/>
</dbReference>
<protein>
    <recommendedName>
        <fullName evidence="3">histidine kinase</fullName>
        <ecNumber evidence="3">2.7.13.3</ecNumber>
    </recommendedName>
</protein>
<dbReference type="InterPro" id="IPR036097">
    <property type="entry name" value="HisK_dim/P_sf"/>
</dbReference>
<keyword evidence="8 13" id="KW-0418">Kinase</keyword>
<feature type="domain" description="Histidine kinase" evidence="12">
    <location>
        <begin position="248"/>
        <end position="450"/>
    </location>
</feature>
<dbReference type="PANTHER" id="PTHR44936:SF10">
    <property type="entry name" value="SENSOR PROTEIN RSTB"/>
    <property type="match status" value="1"/>
</dbReference>
<dbReference type="EMBL" id="JBHSFU010000004">
    <property type="protein sequence ID" value="MFC4557478.1"/>
    <property type="molecule type" value="Genomic_DNA"/>
</dbReference>
<comment type="catalytic activity">
    <reaction evidence="1">
        <text>ATP + protein L-histidine = ADP + protein N-phospho-L-histidine.</text>
        <dbReference type="EC" id="2.7.13.3"/>
    </reaction>
</comment>
<feature type="transmembrane region" description="Helical" evidence="11">
    <location>
        <begin position="114"/>
        <end position="131"/>
    </location>
</feature>
<dbReference type="SUPFAM" id="SSF55874">
    <property type="entry name" value="ATPase domain of HSP90 chaperone/DNA topoisomerase II/histidine kinase"/>
    <property type="match status" value="1"/>
</dbReference>
<evidence type="ECO:0000256" key="3">
    <source>
        <dbReference type="ARBA" id="ARBA00012438"/>
    </source>
</evidence>
<dbReference type="InterPro" id="IPR004358">
    <property type="entry name" value="Sig_transdc_His_kin-like_C"/>
</dbReference>
<feature type="transmembrane region" description="Helical" evidence="11">
    <location>
        <begin position="91"/>
        <end position="108"/>
    </location>
</feature>
<dbReference type="PANTHER" id="PTHR44936">
    <property type="entry name" value="SENSOR PROTEIN CREC"/>
    <property type="match status" value="1"/>
</dbReference>
<keyword evidence="14" id="KW-1185">Reference proteome</keyword>
<evidence type="ECO:0000256" key="9">
    <source>
        <dbReference type="ARBA" id="ARBA00022840"/>
    </source>
</evidence>
<reference evidence="14" key="1">
    <citation type="journal article" date="2019" name="Int. J. Syst. Evol. Microbiol.">
        <title>The Global Catalogue of Microorganisms (GCM) 10K type strain sequencing project: providing services to taxonomists for standard genome sequencing and annotation.</title>
        <authorList>
            <consortium name="The Broad Institute Genomics Platform"/>
            <consortium name="The Broad Institute Genome Sequencing Center for Infectious Disease"/>
            <person name="Wu L."/>
            <person name="Ma J."/>
        </authorList>
    </citation>
    <scope>NUCLEOTIDE SEQUENCE [LARGE SCALE GENOMIC DNA]</scope>
    <source>
        <strain evidence="14">CGMCC 4.7426</strain>
    </source>
</reference>
<evidence type="ECO:0000256" key="6">
    <source>
        <dbReference type="ARBA" id="ARBA00022679"/>
    </source>
</evidence>
<dbReference type="InterPro" id="IPR005467">
    <property type="entry name" value="His_kinase_dom"/>
</dbReference>
<evidence type="ECO:0000313" key="14">
    <source>
        <dbReference type="Proteomes" id="UP001595989"/>
    </source>
</evidence>
<keyword evidence="6" id="KW-0808">Transferase</keyword>
<evidence type="ECO:0000256" key="10">
    <source>
        <dbReference type="ARBA" id="ARBA00023012"/>
    </source>
</evidence>
<proteinExistence type="predicted"/>
<dbReference type="Pfam" id="PF00512">
    <property type="entry name" value="HisKA"/>
    <property type="match status" value="1"/>
</dbReference>
<evidence type="ECO:0000256" key="4">
    <source>
        <dbReference type="ARBA" id="ARBA00022475"/>
    </source>
</evidence>
<dbReference type="EC" id="2.7.13.3" evidence="3"/>
<dbReference type="SMART" id="SM00387">
    <property type="entry name" value="HATPase_c"/>
    <property type="match status" value="1"/>
</dbReference>
<evidence type="ECO:0000313" key="13">
    <source>
        <dbReference type="EMBL" id="MFC4557478.1"/>
    </source>
</evidence>
<keyword evidence="9" id="KW-0067">ATP-binding</keyword>
<dbReference type="InterPro" id="IPR036890">
    <property type="entry name" value="HATPase_C_sf"/>
</dbReference>
<dbReference type="PROSITE" id="PS50109">
    <property type="entry name" value="HIS_KIN"/>
    <property type="match status" value="1"/>
</dbReference>
<dbReference type="InterPro" id="IPR003594">
    <property type="entry name" value="HATPase_dom"/>
</dbReference>
<evidence type="ECO:0000256" key="7">
    <source>
        <dbReference type="ARBA" id="ARBA00022741"/>
    </source>
</evidence>
<gene>
    <name evidence="13" type="ORF">ACFO3D_04565</name>
</gene>
<accession>A0ABV9DGH8</accession>
<dbReference type="CDD" id="cd00082">
    <property type="entry name" value="HisKA"/>
    <property type="match status" value="1"/>
</dbReference>
<keyword evidence="10" id="KW-0902">Two-component regulatory system</keyword>
<evidence type="ECO:0000259" key="12">
    <source>
        <dbReference type="PROSITE" id="PS50109"/>
    </source>
</evidence>
<dbReference type="Proteomes" id="UP001595989">
    <property type="component" value="Unassembled WGS sequence"/>
</dbReference>
<dbReference type="SMART" id="SM00388">
    <property type="entry name" value="HisKA"/>
    <property type="match status" value="1"/>
</dbReference>
<organism evidence="13 14">
    <name type="scientific">Virgibacillus kekensis</name>
    <dbReference type="NCBI Taxonomy" id="202261"/>
    <lineage>
        <taxon>Bacteria</taxon>
        <taxon>Bacillati</taxon>
        <taxon>Bacillota</taxon>
        <taxon>Bacilli</taxon>
        <taxon>Bacillales</taxon>
        <taxon>Bacillaceae</taxon>
        <taxon>Virgibacillus</taxon>
    </lineage>
</organism>
<dbReference type="SUPFAM" id="SSF47384">
    <property type="entry name" value="Homodimeric domain of signal transducing histidine kinase"/>
    <property type="match status" value="1"/>
</dbReference>
<dbReference type="InterPro" id="IPR050980">
    <property type="entry name" value="2C_sensor_his_kinase"/>
</dbReference>
<evidence type="ECO:0000256" key="1">
    <source>
        <dbReference type="ARBA" id="ARBA00000085"/>
    </source>
</evidence>
<feature type="transmembrane region" description="Helical" evidence="11">
    <location>
        <begin position="49"/>
        <end position="71"/>
    </location>
</feature>
<dbReference type="GO" id="GO:0016301">
    <property type="term" value="F:kinase activity"/>
    <property type="evidence" value="ECO:0007669"/>
    <property type="project" value="UniProtKB-KW"/>
</dbReference>
<dbReference type="Pfam" id="PF02518">
    <property type="entry name" value="HATPase_c"/>
    <property type="match status" value="1"/>
</dbReference>
<keyword evidence="5" id="KW-0597">Phosphoprotein</keyword>
<evidence type="ECO:0000256" key="2">
    <source>
        <dbReference type="ARBA" id="ARBA00004651"/>
    </source>
</evidence>
<feature type="transmembrane region" description="Helical" evidence="11">
    <location>
        <begin position="187"/>
        <end position="212"/>
    </location>
</feature>
<dbReference type="PRINTS" id="PR00344">
    <property type="entry name" value="BCTRLSENSOR"/>
</dbReference>
<evidence type="ECO:0000256" key="8">
    <source>
        <dbReference type="ARBA" id="ARBA00022777"/>
    </source>
</evidence>
<dbReference type="InterPro" id="IPR003661">
    <property type="entry name" value="HisK_dim/P_dom"/>
</dbReference>
<name>A0ABV9DGH8_9BACI</name>
<dbReference type="Gene3D" id="3.30.565.10">
    <property type="entry name" value="Histidine kinase-like ATPase, C-terminal domain"/>
    <property type="match status" value="1"/>
</dbReference>
<dbReference type="RefSeq" id="WP_390293451.1">
    <property type="nucleotide sequence ID" value="NZ_JBHSFU010000004.1"/>
</dbReference>
<keyword evidence="11" id="KW-1133">Transmembrane helix</keyword>
<evidence type="ECO:0000256" key="11">
    <source>
        <dbReference type="SAM" id="Phobius"/>
    </source>
</evidence>
<sequence length="463" mass="52408">MRKKQNNLIGGLTGLFLILAGGTMPQFFSNWSRFVVDSVMHSITHSDSGLVIIASFVYMARCLLIFFPIYYGSMLLTSSLAKSQDPVTYPYFFAGICLFNLTLLNYLYNTNFSYSGQLFFIGLILLLQMYNQRYKYFYFTYGVNLLFALLAAHWLQLIPALTVFGFGTNDLATSIKTADSFLTGNSLLNTIASVFFIVFLTIAFIFTLLLHLSNKQIDTLKKYQVQEEELKETKTALVESKVYKEINMLVHDLKTPLVTVQGLISLIEMKLQGASSTPFKNYFTRMEHSVEKMKDMISEILSENIKQELTVKELLEYVTSHLSLDEQQVNMEIELDDNLPCIQVNKIRFSRAISNIIENAISSFAGKKGNIHVDVKSINREVIFKIKDDGPGIKSEHIESIWQDGFSTKNSSGIGLSFVRRVIQNHGGKVNVHSIPGSYTQMVISLPILEAGDEVNEYHYTNS</sequence>
<evidence type="ECO:0000256" key="5">
    <source>
        <dbReference type="ARBA" id="ARBA00022553"/>
    </source>
</evidence>
<keyword evidence="7" id="KW-0547">Nucleotide-binding</keyword>
<keyword evidence="4" id="KW-1003">Cell membrane</keyword>
<comment type="caution">
    <text evidence="13">The sequence shown here is derived from an EMBL/GenBank/DDBJ whole genome shotgun (WGS) entry which is preliminary data.</text>
</comment>
<keyword evidence="11" id="KW-0812">Transmembrane</keyword>
<keyword evidence="11" id="KW-0472">Membrane</keyword>